<name>A0AAW1TJC0_9CUCU</name>
<sequence>MYSVARLLLEEVFSRRNIPFGSSVVDTCRLKDLLSGEALERMIFSSVQFVPASDPILQRAHKTQYVLLLSIDNSYCLCSSWHASSFIKAEISGSYLTLLSDKLR</sequence>
<evidence type="ECO:0000313" key="2">
    <source>
        <dbReference type="Proteomes" id="UP001431783"/>
    </source>
</evidence>
<dbReference type="EMBL" id="JARQZJ010000001">
    <property type="protein sequence ID" value="KAK9869890.1"/>
    <property type="molecule type" value="Genomic_DNA"/>
</dbReference>
<keyword evidence="2" id="KW-1185">Reference proteome</keyword>
<gene>
    <name evidence="1" type="ORF">WA026_003610</name>
</gene>
<proteinExistence type="predicted"/>
<reference evidence="1 2" key="1">
    <citation type="submission" date="2023-03" db="EMBL/GenBank/DDBJ databases">
        <title>Genome insight into feeding habits of ladybird beetles.</title>
        <authorList>
            <person name="Li H.-S."/>
            <person name="Huang Y.-H."/>
            <person name="Pang H."/>
        </authorList>
    </citation>
    <scope>NUCLEOTIDE SEQUENCE [LARGE SCALE GENOMIC DNA]</scope>
    <source>
        <strain evidence="1">SYSU_2023b</strain>
        <tissue evidence="1">Whole body</tissue>
    </source>
</reference>
<protein>
    <submittedName>
        <fullName evidence="1">Uncharacterized protein</fullName>
    </submittedName>
</protein>
<dbReference type="AlphaFoldDB" id="A0AAW1TJC0"/>
<dbReference type="Proteomes" id="UP001431783">
    <property type="component" value="Unassembled WGS sequence"/>
</dbReference>
<evidence type="ECO:0000313" key="1">
    <source>
        <dbReference type="EMBL" id="KAK9869890.1"/>
    </source>
</evidence>
<comment type="caution">
    <text evidence="1">The sequence shown here is derived from an EMBL/GenBank/DDBJ whole genome shotgun (WGS) entry which is preliminary data.</text>
</comment>
<accession>A0AAW1TJC0</accession>
<organism evidence="1 2">
    <name type="scientific">Henosepilachna vigintioctopunctata</name>
    <dbReference type="NCBI Taxonomy" id="420089"/>
    <lineage>
        <taxon>Eukaryota</taxon>
        <taxon>Metazoa</taxon>
        <taxon>Ecdysozoa</taxon>
        <taxon>Arthropoda</taxon>
        <taxon>Hexapoda</taxon>
        <taxon>Insecta</taxon>
        <taxon>Pterygota</taxon>
        <taxon>Neoptera</taxon>
        <taxon>Endopterygota</taxon>
        <taxon>Coleoptera</taxon>
        <taxon>Polyphaga</taxon>
        <taxon>Cucujiformia</taxon>
        <taxon>Coccinelloidea</taxon>
        <taxon>Coccinellidae</taxon>
        <taxon>Epilachninae</taxon>
        <taxon>Epilachnini</taxon>
        <taxon>Henosepilachna</taxon>
    </lineage>
</organism>